<dbReference type="GO" id="GO:0051536">
    <property type="term" value="F:iron-sulfur cluster binding"/>
    <property type="evidence" value="ECO:0007669"/>
    <property type="project" value="UniProtKB-KW"/>
</dbReference>
<accession>A0A243QBC1</accession>
<dbReference type="Gene3D" id="3.30.70.20">
    <property type="match status" value="1"/>
</dbReference>
<keyword evidence="6" id="KW-0560">Oxidoreductase</keyword>
<dbReference type="OrthoDB" id="289202at2"/>
<evidence type="ECO:0000256" key="5">
    <source>
        <dbReference type="ARBA" id="ARBA00022857"/>
    </source>
</evidence>
<keyword evidence="4" id="KW-0274">FAD</keyword>
<keyword evidence="3" id="KW-0479">Metal-binding</keyword>
<dbReference type="PANTHER" id="PTHR48467">
    <property type="entry name" value="GLUTAMATE SYNTHASE 1 [NADH], CHLOROPLASTIC-LIKE"/>
    <property type="match status" value="1"/>
</dbReference>
<evidence type="ECO:0000256" key="2">
    <source>
        <dbReference type="ARBA" id="ARBA00022630"/>
    </source>
</evidence>
<dbReference type="SUPFAM" id="SSF54862">
    <property type="entry name" value="4Fe-4S ferredoxins"/>
    <property type="match status" value="1"/>
</dbReference>
<organism evidence="10 11">
    <name type="scientific">Gordonia lacunae</name>
    <dbReference type="NCBI Taxonomy" id="417102"/>
    <lineage>
        <taxon>Bacteria</taxon>
        <taxon>Bacillati</taxon>
        <taxon>Actinomycetota</taxon>
        <taxon>Actinomycetes</taxon>
        <taxon>Mycobacteriales</taxon>
        <taxon>Gordoniaceae</taxon>
        <taxon>Gordonia</taxon>
    </lineage>
</organism>
<dbReference type="InterPro" id="IPR017900">
    <property type="entry name" value="4Fe4S_Fe_S_CS"/>
</dbReference>
<dbReference type="PROSITE" id="PS51379">
    <property type="entry name" value="4FE4S_FER_2"/>
    <property type="match status" value="2"/>
</dbReference>
<feature type="domain" description="4Fe-4S ferredoxin-type" evidence="9">
    <location>
        <begin position="37"/>
        <end position="66"/>
    </location>
</feature>
<dbReference type="AlphaFoldDB" id="A0A243QBC1"/>
<name>A0A243QBC1_9ACTN</name>
<dbReference type="SUPFAM" id="SSF51971">
    <property type="entry name" value="Nucleotide-binding domain"/>
    <property type="match status" value="2"/>
</dbReference>
<dbReference type="Gene3D" id="3.50.50.60">
    <property type="entry name" value="FAD/NAD(P)-binding domain"/>
    <property type="match status" value="1"/>
</dbReference>
<feature type="domain" description="4Fe-4S ferredoxin-type" evidence="9">
    <location>
        <begin position="1"/>
        <end position="29"/>
    </location>
</feature>
<dbReference type="EMBL" id="NGFO01000009">
    <property type="protein sequence ID" value="OUC79050.1"/>
    <property type="molecule type" value="Genomic_DNA"/>
</dbReference>
<dbReference type="Proteomes" id="UP000194632">
    <property type="component" value="Unassembled WGS sequence"/>
</dbReference>
<keyword evidence="5" id="KW-0521">NADP</keyword>
<evidence type="ECO:0000256" key="1">
    <source>
        <dbReference type="ARBA" id="ARBA00001974"/>
    </source>
</evidence>
<dbReference type="STRING" id="417102.CA982_10030"/>
<evidence type="ECO:0000313" key="11">
    <source>
        <dbReference type="Proteomes" id="UP000194632"/>
    </source>
</evidence>
<dbReference type="RefSeq" id="WP_144066014.1">
    <property type="nucleotide sequence ID" value="NZ_NGFO01000009.1"/>
</dbReference>
<dbReference type="PANTHER" id="PTHR48467:SF1">
    <property type="entry name" value="GLUTAMATE SYNTHASE 1 [NADH], CHLOROPLASTIC-LIKE"/>
    <property type="match status" value="1"/>
</dbReference>
<keyword evidence="7" id="KW-0408">Iron</keyword>
<dbReference type="GO" id="GO:0016491">
    <property type="term" value="F:oxidoreductase activity"/>
    <property type="evidence" value="ECO:0007669"/>
    <property type="project" value="UniProtKB-KW"/>
</dbReference>
<dbReference type="Gene3D" id="3.40.50.720">
    <property type="entry name" value="NAD(P)-binding Rossmann-like Domain"/>
    <property type="match status" value="1"/>
</dbReference>
<gene>
    <name evidence="10" type="ORF">CA982_10030</name>
</gene>
<dbReference type="Pfam" id="PF12838">
    <property type="entry name" value="Fer4_7"/>
    <property type="match status" value="1"/>
</dbReference>
<dbReference type="PROSITE" id="PS00198">
    <property type="entry name" value="4FE4S_FER_1"/>
    <property type="match status" value="1"/>
</dbReference>
<reference evidence="10 11" key="1">
    <citation type="submission" date="2017-05" db="EMBL/GenBank/DDBJ databases">
        <title>Biotechnological potential of actinobacteria isolated from South African environments.</title>
        <authorList>
            <person name="Le Roes-Hill M."/>
            <person name="Prins A."/>
            <person name="Durrell K.A."/>
        </authorList>
    </citation>
    <scope>NUCLEOTIDE SEQUENCE [LARGE SCALE GENOMIC DNA]</scope>
    <source>
        <strain evidence="10">BS2</strain>
    </source>
</reference>
<evidence type="ECO:0000256" key="7">
    <source>
        <dbReference type="ARBA" id="ARBA00023004"/>
    </source>
</evidence>
<evidence type="ECO:0000313" key="10">
    <source>
        <dbReference type="EMBL" id="OUC79050.1"/>
    </source>
</evidence>
<dbReference type="Pfam" id="PF13450">
    <property type="entry name" value="NAD_binding_8"/>
    <property type="match status" value="1"/>
</dbReference>
<protein>
    <submittedName>
        <fullName evidence="10">4Fe-4S ferredoxin</fullName>
    </submittedName>
</protein>
<keyword evidence="8" id="KW-0411">Iron-sulfur</keyword>
<evidence type="ECO:0000256" key="4">
    <source>
        <dbReference type="ARBA" id="ARBA00022827"/>
    </source>
</evidence>
<evidence type="ECO:0000256" key="8">
    <source>
        <dbReference type="ARBA" id="ARBA00023014"/>
    </source>
</evidence>
<comment type="cofactor">
    <cofactor evidence="1">
        <name>FAD</name>
        <dbReference type="ChEBI" id="CHEBI:57692"/>
    </cofactor>
</comment>
<dbReference type="PRINTS" id="PR00419">
    <property type="entry name" value="ADXRDTASE"/>
</dbReference>
<evidence type="ECO:0000259" key="9">
    <source>
        <dbReference type="PROSITE" id="PS51379"/>
    </source>
</evidence>
<proteinExistence type="predicted"/>
<evidence type="ECO:0000256" key="3">
    <source>
        <dbReference type="ARBA" id="ARBA00022723"/>
    </source>
</evidence>
<dbReference type="GO" id="GO:0046872">
    <property type="term" value="F:metal ion binding"/>
    <property type="evidence" value="ECO:0007669"/>
    <property type="project" value="UniProtKB-KW"/>
</dbReference>
<dbReference type="InterPro" id="IPR017896">
    <property type="entry name" value="4Fe4S_Fe-S-bd"/>
</dbReference>
<comment type="caution">
    <text evidence="10">The sequence shown here is derived from an EMBL/GenBank/DDBJ whole genome shotgun (WGS) entry which is preliminary data.</text>
</comment>
<dbReference type="InterPro" id="IPR055275">
    <property type="entry name" value="Ferredox_Rdtase"/>
</dbReference>
<keyword evidence="2" id="KW-0285">Flavoprotein</keyword>
<keyword evidence="11" id="KW-1185">Reference proteome</keyword>
<evidence type="ECO:0000256" key="6">
    <source>
        <dbReference type="ARBA" id="ARBA00023002"/>
    </source>
</evidence>
<dbReference type="InterPro" id="IPR036188">
    <property type="entry name" value="FAD/NAD-bd_sf"/>
</dbReference>
<dbReference type="CDD" id="cd04410">
    <property type="entry name" value="DMSOR_beta-like"/>
    <property type="match status" value="1"/>
</dbReference>
<sequence>MPHVVTQACCGDASCVYACPVNCIHPTPEEPDFGIAEMLYIDPATCVDCGACVSACPVGAIVPGHRLPAGQERFVEVNATQYHDPADGAARFPVDPARRLPLAPIDRPRQLAVDASISIGIVGSGPSAMYAADELLRQPQVSVTMYERLDRPFGLARFGVAPDHLHTRKVMELFDDIARNPRLEILLNTEVGRDLTLAELRARHQGVIWAGGAPTDRRLELPGFDLPGVSSATSFVGWYNGHPDFTGLDVDLDTERVVVVGNGNVALDVARILVADPDTLAATDISRPALATLRTSSVREVVVMGRRGPAHAAFTLPELIGLVDSGVPVTVDPADLQALPASAELDATIRAKLEILTECAARPAPAGRRIRLAFFSSPSEVTAGPHGRANALVVGRNRPVVDDTGAAVGIEPTGDTTTLETGLVLTSVGYRGVPVPGLPFDDAAGVIPHLDGRVLDGTEPVAGMYVTGWIKRGPSGFIGTNKTDSAQTVASLLDDLESNAPEVSVPRRRRLLGRRLGVAQSVAGLDGGATALD</sequence>